<feature type="region of interest" description="Disordered" evidence="1">
    <location>
        <begin position="380"/>
        <end position="400"/>
    </location>
</feature>
<name>A0A7E4VLM2_PANRE</name>
<reference evidence="2" key="1">
    <citation type="journal article" date="2013" name="Genetics">
        <title>The draft genome and transcriptome of Panagrellus redivivus are shaped by the harsh demands of a free-living lifestyle.</title>
        <authorList>
            <person name="Srinivasan J."/>
            <person name="Dillman A.R."/>
            <person name="Macchietto M.G."/>
            <person name="Heikkinen L."/>
            <person name="Lakso M."/>
            <person name="Fracchia K.M."/>
            <person name="Antoshechkin I."/>
            <person name="Mortazavi A."/>
            <person name="Wong G."/>
            <person name="Sternberg P.W."/>
        </authorList>
    </citation>
    <scope>NUCLEOTIDE SEQUENCE [LARGE SCALE GENOMIC DNA]</scope>
    <source>
        <strain evidence="2">MT8872</strain>
    </source>
</reference>
<reference evidence="3" key="2">
    <citation type="submission" date="2020-10" db="UniProtKB">
        <authorList>
            <consortium name="WormBaseParasite"/>
        </authorList>
    </citation>
    <scope>IDENTIFICATION</scope>
</reference>
<protein>
    <submittedName>
        <fullName evidence="3">F-box domain-containing protein</fullName>
    </submittedName>
</protein>
<keyword evidence="2" id="KW-1185">Reference proteome</keyword>
<evidence type="ECO:0000313" key="3">
    <source>
        <dbReference type="WBParaSite" id="Pan_g2229.t1"/>
    </source>
</evidence>
<evidence type="ECO:0000256" key="1">
    <source>
        <dbReference type="SAM" id="MobiDB-lite"/>
    </source>
</evidence>
<accession>A0A7E4VLM2</accession>
<dbReference type="WBParaSite" id="Pan_g2229.t1">
    <property type="protein sequence ID" value="Pan_g2229.t1"/>
    <property type="gene ID" value="Pan_g2229"/>
</dbReference>
<organism evidence="2 3">
    <name type="scientific">Panagrellus redivivus</name>
    <name type="common">Microworm</name>
    <dbReference type="NCBI Taxonomy" id="6233"/>
    <lineage>
        <taxon>Eukaryota</taxon>
        <taxon>Metazoa</taxon>
        <taxon>Ecdysozoa</taxon>
        <taxon>Nematoda</taxon>
        <taxon>Chromadorea</taxon>
        <taxon>Rhabditida</taxon>
        <taxon>Tylenchina</taxon>
        <taxon>Panagrolaimomorpha</taxon>
        <taxon>Panagrolaimoidea</taxon>
        <taxon>Panagrolaimidae</taxon>
        <taxon>Panagrellus</taxon>
    </lineage>
</organism>
<dbReference type="Proteomes" id="UP000492821">
    <property type="component" value="Unassembled WGS sequence"/>
</dbReference>
<dbReference type="AlphaFoldDB" id="A0A7E4VLM2"/>
<evidence type="ECO:0000313" key="2">
    <source>
        <dbReference type="Proteomes" id="UP000492821"/>
    </source>
</evidence>
<proteinExistence type="predicted"/>
<sequence>MSTVPNDQIKPHLLRKVTHIILDKIRRRTREESLARERERARLFRYTITWKYKPEINPLLRNVDFLTNLLMSGKESTENVRLILSQHLDSSFKVYVNLCDDSFKCKLEPAYLKNLALRWTRFFDIESYAEPWCVSTLRIHNSIEKLSLVQSGMPTPVVEKPSSPLIAVVEACPNLSTLIYPPEVLVTVLAHVKHPFSKLHTIETTESDYDLTKIFTHLTEHPEQCPLLDTLTLSTSKFVLKSVSKSVRKYSIPTIKSFNIKMEADCCIAADFSTLTSICTAFPNLESASLTLNVDCEHRTPKLPAIYKSFEKFNPEVEFTFNYTMKHDYDYSDDDLDRIETRLGRMGTITSVVQEYKELTYSVTTSYPKKTMKLEVLVEVDSDDESCEDSEVEDDSEEDY</sequence>